<keyword evidence="3" id="KW-1185">Reference proteome</keyword>
<reference evidence="2 3" key="1">
    <citation type="submission" date="2019-03" db="EMBL/GenBank/DDBJ databases">
        <title>The genome sequence of a newly discovered highly antifungal drug resistant Aspergillus species, Aspergillus tanneri NIH 1004.</title>
        <authorList>
            <person name="Mounaud S."/>
            <person name="Singh I."/>
            <person name="Joardar V."/>
            <person name="Pakala S."/>
            <person name="Pakala S."/>
            <person name="Venepally P."/>
            <person name="Hoover J."/>
            <person name="Nierman W."/>
            <person name="Chung J."/>
            <person name="Losada L."/>
        </authorList>
    </citation>
    <scope>NUCLEOTIDE SEQUENCE [LARGE SCALE GENOMIC DNA]</scope>
    <source>
        <strain evidence="2 3">NIH1004</strain>
    </source>
</reference>
<sequence length="22" mass="2573">MGIMKLKEYQRDRNANDHGPAQ</sequence>
<feature type="region of interest" description="Disordered" evidence="1">
    <location>
        <begin position="1"/>
        <end position="22"/>
    </location>
</feature>
<dbReference type="AlphaFoldDB" id="A0A4S3JAR6"/>
<evidence type="ECO:0000256" key="1">
    <source>
        <dbReference type="SAM" id="MobiDB-lite"/>
    </source>
</evidence>
<protein>
    <submittedName>
        <fullName evidence="2">Uncharacterized protein</fullName>
    </submittedName>
</protein>
<evidence type="ECO:0000313" key="3">
    <source>
        <dbReference type="Proteomes" id="UP000308092"/>
    </source>
</evidence>
<accession>A0A4S3JAR6</accession>
<proteinExistence type="predicted"/>
<evidence type="ECO:0000313" key="2">
    <source>
        <dbReference type="EMBL" id="THC90101.1"/>
    </source>
</evidence>
<dbReference type="EMBL" id="SOSA01000560">
    <property type="protein sequence ID" value="THC90101.1"/>
    <property type="molecule type" value="Genomic_DNA"/>
</dbReference>
<comment type="caution">
    <text evidence="2">The sequence shown here is derived from an EMBL/GenBank/DDBJ whole genome shotgun (WGS) entry which is preliminary data.</text>
</comment>
<dbReference type="VEuPathDB" id="FungiDB:EYZ11_010433"/>
<gene>
    <name evidence="2" type="ORF">EYZ11_010433</name>
</gene>
<name>A0A4S3JAR6_9EURO</name>
<organism evidence="2 3">
    <name type="scientific">Aspergillus tanneri</name>
    <dbReference type="NCBI Taxonomy" id="1220188"/>
    <lineage>
        <taxon>Eukaryota</taxon>
        <taxon>Fungi</taxon>
        <taxon>Dikarya</taxon>
        <taxon>Ascomycota</taxon>
        <taxon>Pezizomycotina</taxon>
        <taxon>Eurotiomycetes</taxon>
        <taxon>Eurotiomycetidae</taxon>
        <taxon>Eurotiales</taxon>
        <taxon>Aspergillaceae</taxon>
        <taxon>Aspergillus</taxon>
        <taxon>Aspergillus subgen. Circumdati</taxon>
    </lineage>
</organism>
<feature type="compositionally biased region" description="Basic and acidic residues" evidence="1">
    <location>
        <begin position="1"/>
        <end position="16"/>
    </location>
</feature>
<dbReference type="Proteomes" id="UP000308092">
    <property type="component" value="Unassembled WGS sequence"/>
</dbReference>